<dbReference type="GO" id="GO:0005634">
    <property type="term" value="C:nucleus"/>
    <property type="evidence" value="ECO:0007669"/>
    <property type="project" value="UniProtKB-SubCell"/>
</dbReference>
<dbReference type="PROSITE" id="PS00350">
    <property type="entry name" value="MADS_BOX_1"/>
    <property type="match status" value="1"/>
</dbReference>
<dbReference type="Pfam" id="PF00319">
    <property type="entry name" value="SRF-TF"/>
    <property type="match status" value="1"/>
</dbReference>
<evidence type="ECO:0000256" key="7">
    <source>
        <dbReference type="SAM" id="MobiDB-lite"/>
    </source>
</evidence>
<dbReference type="Gene3D" id="3.40.1810.10">
    <property type="entry name" value="Transcription factor, MADS-box"/>
    <property type="match status" value="1"/>
</dbReference>
<dbReference type="SUPFAM" id="SSF55455">
    <property type="entry name" value="SRF-like"/>
    <property type="match status" value="1"/>
</dbReference>
<evidence type="ECO:0000256" key="3">
    <source>
        <dbReference type="ARBA" id="ARBA00023125"/>
    </source>
</evidence>
<evidence type="ECO:0000313" key="11">
    <source>
        <dbReference type="Proteomes" id="UP001420932"/>
    </source>
</evidence>
<keyword evidence="5" id="KW-0539">Nucleus</keyword>
<gene>
    <name evidence="10" type="ORF">Syun_001959</name>
</gene>
<dbReference type="EMBL" id="JBBNAF010000001">
    <property type="protein sequence ID" value="KAK9169819.1"/>
    <property type="molecule type" value="Genomic_DNA"/>
</dbReference>
<evidence type="ECO:0000313" key="10">
    <source>
        <dbReference type="EMBL" id="KAK9169819.1"/>
    </source>
</evidence>
<evidence type="ECO:0000256" key="4">
    <source>
        <dbReference type="ARBA" id="ARBA00023163"/>
    </source>
</evidence>
<dbReference type="PROSITE" id="PS50066">
    <property type="entry name" value="MADS_BOX_2"/>
    <property type="match status" value="1"/>
</dbReference>
<comment type="subcellular location">
    <subcellularLocation>
        <location evidence="1">Nucleus</location>
    </subcellularLocation>
</comment>
<dbReference type="Proteomes" id="UP001420932">
    <property type="component" value="Unassembled WGS sequence"/>
</dbReference>
<dbReference type="PANTHER" id="PTHR48019">
    <property type="entry name" value="SERUM RESPONSE FACTOR HOMOLOG"/>
    <property type="match status" value="1"/>
</dbReference>
<sequence>MGRGKIEIKRIENTTSRQVTFSKRRAGLIKKAQELAILCDAEVALIVFSNTGKLFDFASLSMQHTLARYNKCHEHSQTSSAEVETEDQQNKEVNSLKEEISRLQLANLRLMGKDLTGLSLKELQQLEHQIDEGLLSVKCRKEQLLLDQLERSRIEEKRATLEKESLRQQVQELRALLPTSHPPMVPYLELRPLERSQSQRNHDAISSDMAGRYSSEKQGESDTSLHLGLSSEVYFRKKALAKASSSNDSATEMDSR</sequence>
<dbReference type="InterPro" id="IPR002487">
    <property type="entry name" value="TF_Kbox"/>
</dbReference>
<dbReference type="InterPro" id="IPR050142">
    <property type="entry name" value="MADS-box/MEF2_TF"/>
</dbReference>
<dbReference type="PROSITE" id="PS51297">
    <property type="entry name" value="K_BOX"/>
    <property type="match status" value="1"/>
</dbReference>
<evidence type="ECO:0000259" key="8">
    <source>
        <dbReference type="PROSITE" id="PS50066"/>
    </source>
</evidence>
<dbReference type="GO" id="GO:0045944">
    <property type="term" value="P:positive regulation of transcription by RNA polymerase II"/>
    <property type="evidence" value="ECO:0007669"/>
    <property type="project" value="InterPro"/>
</dbReference>
<dbReference type="CDD" id="cd00265">
    <property type="entry name" value="MADS_MEF2_like"/>
    <property type="match status" value="1"/>
</dbReference>
<dbReference type="Pfam" id="PF01486">
    <property type="entry name" value="K-box"/>
    <property type="match status" value="1"/>
</dbReference>
<dbReference type="PRINTS" id="PR00404">
    <property type="entry name" value="MADSDOMAIN"/>
</dbReference>
<feature type="coiled-coil region" evidence="6">
    <location>
        <begin position="86"/>
        <end position="113"/>
    </location>
</feature>
<keyword evidence="4" id="KW-0804">Transcription</keyword>
<dbReference type="SMART" id="SM00432">
    <property type="entry name" value="MADS"/>
    <property type="match status" value="1"/>
</dbReference>
<dbReference type="GO" id="GO:0000977">
    <property type="term" value="F:RNA polymerase II transcription regulatory region sequence-specific DNA binding"/>
    <property type="evidence" value="ECO:0007669"/>
    <property type="project" value="InterPro"/>
</dbReference>
<evidence type="ECO:0000256" key="1">
    <source>
        <dbReference type="ARBA" id="ARBA00004123"/>
    </source>
</evidence>
<dbReference type="InterPro" id="IPR033896">
    <property type="entry name" value="MEF2-like_N"/>
</dbReference>
<dbReference type="AlphaFoldDB" id="A0AAP0LKK7"/>
<dbReference type="GO" id="GO:0046983">
    <property type="term" value="F:protein dimerization activity"/>
    <property type="evidence" value="ECO:0007669"/>
    <property type="project" value="InterPro"/>
</dbReference>
<reference evidence="10 11" key="1">
    <citation type="submission" date="2024-01" db="EMBL/GenBank/DDBJ databases">
        <title>Genome assemblies of Stephania.</title>
        <authorList>
            <person name="Yang L."/>
        </authorList>
    </citation>
    <scope>NUCLEOTIDE SEQUENCE [LARGE SCALE GENOMIC DNA]</scope>
    <source>
        <strain evidence="10">YNDBR</strain>
        <tissue evidence="10">Leaf</tissue>
    </source>
</reference>
<keyword evidence="6" id="KW-0175">Coiled coil</keyword>
<organism evidence="10 11">
    <name type="scientific">Stephania yunnanensis</name>
    <dbReference type="NCBI Taxonomy" id="152371"/>
    <lineage>
        <taxon>Eukaryota</taxon>
        <taxon>Viridiplantae</taxon>
        <taxon>Streptophyta</taxon>
        <taxon>Embryophyta</taxon>
        <taxon>Tracheophyta</taxon>
        <taxon>Spermatophyta</taxon>
        <taxon>Magnoliopsida</taxon>
        <taxon>Ranunculales</taxon>
        <taxon>Menispermaceae</taxon>
        <taxon>Menispermoideae</taxon>
        <taxon>Cissampelideae</taxon>
        <taxon>Stephania</taxon>
    </lineage>
</organism>
<evidence type="ECO:0000256" key="2">
    <source>
        <dbReference type="ARBA" id="ARBA00023015"/>
    </source>
</evidence>
<keyword evidence="11" id="KW-1185">Reference proteome</keyword>
<protein>
    <submittedName>
        <fullName evidence="10">Uncharacterized protein</fullName>
    </submittedName>
</protein>
<evidence type="ECO:0000256" key="5">
    <source>
        <dbReference type="ARBA" id="ARBA00023242"/>
    </source>
</evidence>
<feature type="domain" description="MADS-box" evidence="8">
    <location>
        <begin position="1"/>
        <end position="61"/>
    </location>
</feature>
<evidence type="ECO:0000256" key="6">
    <source>
        <dbReference type="SAM" id="Coils"/>
    </source>
</evidence>
<feature type="domain" description="K-box" evidence="9">
    <location>
        <begin position="86"/>
        <end position="176"/>
    </location>
</feature>
<keyword evidence="3" id="KW-0238">DNA-binding</keyword>
<keyword evidence="2" id="KW-0805">Transcription regulation</keyword>
<feature type="coiled-coil region" evidence="6">
    <location>
        <begin position="149"/>
        <end position="176"/>
    </location>
</feature>
<dbReference type="FunFam" id="3.40.1810.10:FF:000003">
    <property type="entry name" value="MADS-box transcription factor MADS-MC"/>
    <property type="match status" value="1"/>
</dbReference>
<dbReference type="GO" id="GO:0003700">
    <property type="term" value="F:DNA-binding transcription factor activity"/>
    <property type="evidence" value="ECO:0007669"/>
    <property type="project" value="InterPro"/>
</dbReference>
<dbReference type="InterPro" id="IPR036879">
    <property type="entry name" value="TF_MADSbox_sf"/>
</dbReference>
<evidence type="ECO:0000259" key="9">
    <source>
        <dbReference type="PROSITE" id="PS51297"/>
    </source>
</evidence>
<feature type="region of interest" description="Disordered" evidence="7">
    <location>
        <begin position="190"/>
        <end position="224"/>
    </location>
</feature>
<name>A0AAP0LKK7_9MAGN</name>
<comment type="caution">
    <text evidence="10">The sequence shown here is derived from an EMBL/GenBank/DDBJ whole genome shotgun (WGS) entry which is preliminary data.</text>
</comment>
<proteinExistence type="predicted"/>
<accession>A0AAP0LKK7</accession>
<dbReference type="InterPro" id="IPR002100">
    <property type="entry name" value="TF_MADSbox"/>
</dbReference>